<proteinExistence type="predicted"/>
<sequence>MSFVIRNNIFIIKNLCKKNSEQDKRAASLKYSPFRVSEVKDAEAAVLLLQSTDKSTLLGIVEALSKYASTSKDNVKILFHFNAVNNVLPIIEHEDIFIRRFVQN</sequence>
<dbReference type="SUPFAM" id="SSF48371">
    <property type="entry name" value="ARM repeat"/>
    <property type="match status" value="1"/>
</dbReference>
<dbReference type="InterPro" id="IPR016024">
    <property type="entry name" value="ARM-type_fold"/>
</dbReference>
<evidence type="ECO:0000313" key="1">
    <source>
        <dbReference type="EMBL" id="EFZ15159.1"/>
    </source>
</evidence>
<organism>
    <name type="scientific">Solenopsis invicta</name>
    <name type="common">Red imported fire ant</name>
    <name type="synonym">Solenopsis wagneri</name>
    <dbReference type="NCBI Taxonomy" id="13686"/>
    <lineage>
        <taxon>Eukaryota</taxon>
        <taxon>Metazoa</taxon>
        <taxon>Ecdysozoa</taxon>
        <taxon>Arthropoda</taxon>
        <taxon>Hexapoda</taxon>
        <taxon>Insecta</taxon>
        <taxon>Pterygota</taxon>
        <taxon>Neoptera</taxon>
        <taxon>Endopterygota</taxon>
        <taxon>Hymenoptera</taxon>
        <taxon>Apocrita</taxon>
        <taxon>Aculeata</taxon>
        <taxon>Formicoidea</taxon>
        <taxon>Formicidae</taxon>
        <taxon>Myrmicinae</taxon>
        <taxon>Solenopsis</taxon>
    </lineage>
</organism>
<dbReference type="OrthoDB" id="7537227at2759"/>
<feature type="non-terminal residue" evidence="1">
    <location>
        <position position="104"/>
    </location>
</feature>
<reference evidence="1" key="1">
    <citation type="journal article" date="2011" name="Proc. Natl. Acad. Sci. U.S.A.">
        <title>The genome of the fire ant Solenopsis invicta.</title>
        <authorList>
            <person name="Wurm Y."/>
            <person name="Wang J."/>
            <person name="Riba-Grognuz O."/>
            <person name="Corona M."/>
            <person name="Nygaard S."/>
            <person name="Hunt B.G."/>
            <person name="Ingram K.K."/>
            <person name="Falquet L."/>
            <person name="Nipitwattanaphon M."/>
            <person name="Gotzek D."/>
            <person name="Dijkstra M.B."/>
            <person name="Oettler J."/>
            <person name="Comtesse F."/>
            <person name="Shih C.J."/>
            <person name="Wu W.J."/>
            <person name="Yang C.C."/>
            <person name="Thomas J."/>
            <person name="Beaudoing E."/>
            <person name="Pradervand S."/>
            <person name="Flegel V."/>
            <person name="Cook E.D."/>
            <person name="Fabbretti R."/>
            <person name="Stockinger H."/>
            <person name="Long L."/>
            <person name="Farmerie W.G."/>
            <person name="Oakey J."/>
            <person name="Boomsma J.J."/>
            <person name="Pamilo P."/>
            <person name="Yi S.V."/>
            <person name="Heinze J."/>
            <person name="Goodisman M.A."/>
            <person name="Farinelli L."/>
            <person name="Harshman K."/>
            <person name="Hulo N."/>
            <person name="Cerutti L."/>
            <person name="Xenarios I."/>
            <person name="Shoemaker D."/>
            <person name="Keller L."/>
        </authorList>
    </citation>
    <scope>NUCLEOTIDE SEQUENCE [LARGE SCALE GENOMIC DNA]</scope>
</reference>
<name>E9IW84_SOLIN</name>
<dbReference type="HOGENOM" id="CLU_2253398_0_0_1"/>
<dbReference type="AlphaFoldDB" id="E9IW84"/>
<protein>
    <submittedName>
        <fullName evidence="1">Uncharacterized protein</fullName>
    </submittedName>
</protein>
<dbReference type="EMBL" id="GL766458">
    <property type="protein sequence ID" value="EFZ15159.1"/>
    <property type="molecule type" value="Genomic_DNA"/>
</dbReference>
<gene>
    <name evidence="1" type="ORF">SINV_01734</name>
</gene>
<accession>E9IW84</accession>